<organism evidence="1 2">
    <name type="scientific">Emiliania huxleyi (strain CCMP1516)</name>
    <dbReference type="NCBI Taxonomy" id="280463"/>
    <lineage>
        <taxon>Eukaryota</taxon>
        <taxon>Haptista</taxon>
        <taxon>Haptophyta</taxon>
        <taxon>Prymnesiophyceae</taxon>
        <taxon>Isochrysidales</taxon>
        <taxon>Noelaerhabdaceae</taxon>
        <taxon>Emiliania</taxon>
    </lineage>
</organism>
<protein>
    <submittedName>
        <fullName evidence="1">Uncharacterized protein</fullName>
    </submittedName>
</protein>
<name>A0A0D3KKT0_EMIH1</name>
<dbReference type="RefSeq" id="XP_005788794.1">
    <property type="nucleotide sequence ID" value="XM_005788737.1"/>
</dbReference>
<reference evidence="1" key="2">
    <citation type="submission" date="2024-10" db="UniProtKB">
        <authorList>
            <consortium name="EnsemblProtists"/>
        </authorList>
    </citation>
    <scope>IDENTIFICATION</scope>
</reference>
<accession>A0A0D3KKT0</accession>
<keyword evidence="2" id="KW-1185">Reference proteome</keyword>
<reference evidence="2" key="1">
    <citation type="journal article" date="2013" name="Nature">
        <title>Pan genome of the phytoplankton Emiliania underpins its global distribution.</title>
        <authorList>
            <person name="Read B.A."/>
            <person name="Kegel J."/>
            <person name="Klute M.J."/>
            <person name="Kuo A."/>
            <person name="Lefebvre S.C."/>
            <person name="Maumus F."/>
            <person name="Mayer C."/>
            <person name="Miller J."/>
            <person name="Monier A."/>
            <person name="Salamov A."/>
            <person name="Young J."/>
            <person name="Aguilar M."/>
            <person name="Claverie J.M."/>
            <person name="Frickenhaus S."/>
            <person name="Gonzalez K."/>
            <person name="Herman E.K."/>
            <person name="Lin Y.C."/>
            <person name="Napier J."/>
            <person name="Ogata H."/>
            <person name="Sarno A.F."/>
            <person name="Shmutz J."/>
            <person name="Schroeder D."/>
            <person name="de Vargas C."/>
            <person name="Verret F."/>
            <person name="von Dassow P."/>
            <person name="Valentin K."/>
            <person name="Van de Peer Y."/>
            <person name="Wheeler G."/>
            <person name="Dacks J.B."/>
            <person name="Delwiche C.F."/>
            <person name="Dyhrman S.T."/>
            <person name="Glockner G."/>
            <person name="John U."/>
            <person name="Richards T."/>
            <person name="Worden A.Z."/>
            <person name="Zhang X."/>
            <person name="Grigoriev I.V."/>
            <person name="Allen A.E."/>
            <person name="Bidle K."/>
            <person name="Borodovsky M."/>
            <person name="Bowler C."/>
            <person name="Brownlee C."/>
            <person name="Cock J.M."/>
            <person name="Elias M."/>
            <person name="Gladyshev V.N."/>
            <person name="Groth M."/>
            <person name="Guda C."/>
            <person name="Hadaegh A."/>
            <person name="Iglesias-Rodriguez M.D."/>
            <person name="Jenkins J."/>
            <person name="Jones B.M."/>
            <person name="Lawson T."/>
            <person name="Leese F."/>
            <person name="Lindquist E."/>
            <person name="Lobanov A."/>
            <person name="Lomsadze A."/>
            <person name="Malik S.B."/>
            <person name="Marsh M.E."/>
            <person name="Mackinder L."/>
            <person name="Mock T."/>
            <person name="Mueller-Roeber B."/>
            <person name="Pagarete A."/>
            <person name="Parker M."/>
            <person name="Probert I."/>
            <person name="Quesneville H."/>
            <person name="Raines C."/>
            <person name="Rensing S.A."/>
            <person name="Riano-Pachon D.M."/>
            <person name="Richier S."/>
            <person name="Rokitta S."/>
            <person name="Shiraiwa Y."/>
            <person name="Soanes D.M."/>
            <person name="van der Giezen M."/>
            <person name="Wahlund T.M."/>
            <person name="Williams B."/>
            <person name="Wilson W."/>
            <person name="Wolfe G."/>
            <person name="Wurch L.L."/>
        </authorList>
    </citation>
    <scope>NUCLEOTIDE SEQUENCE</scope>
</reference>
<dbReference type="Proteomes" id="UP000013827">
    <property type="component" value="Unassembled WGS sequence"/>
</dbReference>
<dbReference type="GeneID" id="17281635"/>
<evidence type="ECO:0000313" key="1">
    <source>
        <dbReference type="EnsemblProtists" id="EOD36365"/>
    </source>
</evidence>
<proteinExistence type="predicted"/>
<dbReference type="AlphaFoldDB" id="A0A0D3KKT0"/>
<sequence length="108" mass="12253">MAARQAAFVPPPLKYTRGTMARYINTVSSAQMGCVTDEYLAKTWATLFRISAELEGKPTAPPEELLAETLRELRSAKFSFEADRFTSQERMLDFEWVVKTSLAQAEVW</sequence>
<dbReference type="PaxDb" id="2903-EOD36365"/>
<dbReference type="HOGENOM" id="CLU_2202016_0_0_1"/>
<evidence type="ECO:0000313" key="2">
    <source>
        <dbReference type="Proteomes" id="UP000013827"/>
    </source>
</evidence>
<dbReference type="KEGG" id="ehx:EMIHUDRAFT_226376"/>
<dbReference type="EnsemblProtists" id="EOD36365">
    <property type="protein sequence ID" value="EOD36365"/>
    <property type="gene ID" value="EMIHUDRAFT_226376"/>
</dbReference>